<organism evidence="4 5">
    <name type="scientific">Novipirellula caenicola</name>
    <dbReference type="NCBI Taxonomy" id="1536901"/>
    <lineage>
        <taxon>Bacteria</taxon>
        <taxon>Pseudomonadati</taxon>
        <taxon>Planctomycetota</taxon>
        <taxon>Planctomycetia</taxon>
        <taxon>Pirellulales</taxon>
        <taxon>Pirellulaceae</taxon>
        <taxon>Novipirellula</taxon>
    </lineage>
</organism>
<dbReference type="EMBL" id="BAABRO010000022">
    <property type="protein sequence ID" value="GAA5510379.1"/>
    <property type="molecule type" value="Genomic_DNA"/>
</dbReference>
<reference evidence="4 5" key="1">
    <citation type="submission" date="2024-02" db="EMBL/GenBank/DDBJ databases">
        <title>Rhodopirellula caenicola NBRC 110016.</title>
        <authorList>
            <person name="Ichikawa N."/>
            <person name="Katano-Makiyama Y."/>
            <person name="Hidaka K."/>
        </authorList>
    </citation>
    <scope>NUCLEOTIDE SEQUENCE [LARGE SCALE GENOMIC DNA]</scope>
    <source>
        <strain evidence="4 5">NBRC 110016</strain>
    </source>
</reference>
<dbReference type="RefSeq" id="WP_345688253.1">
    <property type="nucleotide sequence ID" value="NZ_BAABRO010000022.1"/>
</dbReference>
<dbReference type="Pfam" id="PF00171">
    <property type="entry name" value="Aldedh"/>
    <property type="match status" value="1"/>
</dbReference>
<dbReference type="InterPro" id="IPR015590">
    <property type="entry name" value="Aldehyde_DH_dom"/>
</dbReference>
<proteinExistence type="inferred from homology"/>
<dbReference type="Gene3D" id="3.40.605.10">
    <property type="entry name" value="Aldehyde Dehydrogenase, Chain A, domain 1"/>
    <property type="match status" value="1"/>
</dbReference>
<dbReference type="InterPro" id="IPR016162">
    <property type="entry name" value="Ald_DH_N"/>
</dbReference>
<evidence type="ECO:0000259" key="3">
    <source>
        <dbReference type="Pfam" id="PF00171"/>
    </source>
</evidence>
<evidence type="ECO:0000313" key="5">
    <source>
        <dbReference type="Proteomes" id="UP001416858"/>
    </source>
</evidence>
<feature type="domain" description="Aldehyde dehydrogenase" evidence="3">
    <location>
        <begin position="8"/>
        <end position="457"/>
    </location>
</feature>
<name>A0ABP9VZ34_9BACT</name>
<accession>A0ABP9VZ34</accession>
<keyword evidence="5" id="KW-1185">Reference proteome</keyword>
<dbReference type="PANTHER" id="PTHR42804:SF1">
    <property type="entry name" value="ALDEHYDE DEHYDROGENASE-RELATED"/>
    <property type="match status" value="1"/>
</dbReference>
<dbReference type="InterPro" id="IPR016163">
    <property type="entry name" value="Ald_DH_C"/>
</dbReference>
<dbReference type="PANTHER" id="PTHR42804">
    <property type="entry name" value="ALDEHYDE DEHYDROGENASE"/>
    <property type="match status" value="1"/>
</dbReference>
<comment type="caution">
    <text evidence="4">The sequence shown here is derived from an EMBL/GenBank/DDBJ whole genome shotgun (WGS) entry which is preliminary data.</text>
</comment>
<dbReference type="Gene3D" id="3.40.309.10">
    <property type="entry name" value="Aldehyde Dehydrogenase, Chain A, domain 2"/>
    <property type="match status" value="1"/>
</dbReference>
<sequence length="505" mass="54817">MRFLFLTPSTQTASDKISISVATPTKAARLQYRSAKPWSDLPIRQRCKTVAAARFLIARHVDDLTRLCASQQRTDSLETVTAELIPLCDALHYLGRKGAAILRTRRIGVVGRPLWMWGVHSVVQRIPHGTVLILGTWNYPLFLVGVQVAQALAAGNRVQLKPAEGCETLTRRLVECFYEAGVPRDVLVQLDSSVEAARETLDNTSTDSGDPRIDLVVLTGSADTGRKILKQTANSLTPSIMELSGCDAVVVLPGASIPRVCEFLKFGLPLNSGATCIGPRRIIVEDSPQADQLVENLCRQLESIDTPFTIHPAARERATQTITNAIAAGAIDVTDRFDAATLASNGTMPPLVLDHVSVEDEIASADLFAPVTSVIRVSKIQDAVAAINQNRYRLAASVFGPDRDAVAFANQLDVGSVAINDLIAPTADPRVPFGGRGNSGFGITRGDEGLLAMTVPRVISRRRGRFAAHLLPRNETTRHKMPILLQLLHAKGMAARWRAMRRLIS</sequence>
<comment type="similarity">
    <text evidence="1">Belongs to the aldehyde dehydrogenase family.</text>
</comment>
<evidence type="ECO:0000256" key="1">
    <source>
        <dbReference type="ARBA" id="ARBA00009986"/>
    </source>
</evidence>
<dbReference type="InterPro" id="IPR016161">
    <property type="entry name" value="Ald_DH/histidinol_DH"/>
</dbReference>
<evidence type="ECO:0000313" key="4">
    <source>
        <dbReference type="EMBL" id="GAA5510379.1"/>
    </source>
</evidence>
<dbReference type="Proteomes" id="UP001416858">
    <property type="component" value="Unassembled WGS sequence"/>
</dbReference>
<evidence type="ECO:0000256" key="2">
    <source>
        <dbReference type="ARBA" id="ARBA00023002"/>
    </source>
</evidence>
<keyword evidence="2" id="KW-0560">Oxidoreductase</keyword>
<gene>
    <name evidence="4" type="primary">ald_2</name>
    <name evidence="4" type="ORF">Rcae01_05887</name>
</gene>
<dbReference type="SUPFAM" id="SSF53720">
    <property type="entry name" value="ALDH-like"/>
    <property type="match status" value="1"/>
</dbReference>
<protein>
    <submittedName>
        <fullName evidence="4">4,4'-diapolycopene aldehyde oxidase</fullName>
    </submittedName>
</protein>